<dbReference type="GO" id="GO:0000287">
    <property type="term" value="F:magnesium ion binding"/>
    <property type="evidence" value="ECO:0007669"/>
    <property type="project" value="TreeGrafter"/>
</dbReference>
<dbReference type="Gene3D" id="3.30.390.10">
    <property type="entry name" value="Enolase-like, N-terminal domain"/>
    <property type="match status" value="1"/>
</dbReference>
<dbReference type="Gene3D" id="3.20.20.120">
    <property type="entry name" value="Enolase-like C-terminal domain"/>
    <property type="match status" value="1"/>
</dbReference>
<name>A0A844G6E6_9BACT</name>
<dbReference type="GO" id="GO:0016836">
    <property type="term" value="F:hydro-lyase activity"/>
    <property type="evidence" value="ECO:0007669"/>
    <property type="project" value="TreeGrafter"/>
</dbReference>
<dbReference type="RefSeq" id="WP_154419166.1">
    <property type="nucleotide sequence ID" value="NZ_VUNS01000014.1"/>
</dbReference>
<evidence type="ECO:0000313" key="5">
    <source>
        <dbReference type="EMBL" id="MST98028.1"/>
    </source>
</evidence>
<dbReference type="InterPro" id="IPR036849">
    <property type="entry name" value="Enolase-like_C_sf"/>
</dbReference>
<dbReference type="InterPro" id="IPR029065">
    <property type="entry name" value="Enolase_C-like"/>
</dbReference>
<keyword evidence="2" id="KW-0479">Metal-binding</keyword>
<dbReference type="Proteomes" id="UP000435649">
    <property type="component" value="Unassembled WGS sequence"/>
</dbReference>
<sequence>MKIEKVEFHYLADDHIRDIGDGSQDALLVHVIMDDGSDGWGECEAAPLVSIAAWCCPMSHLACKPLKMSVIGFEINTPADICMLTEKVRRNSFDLLQADHTLSGIDIALWDMLGHKYGEPVWKLLGYDRAYPKTAYASQLFGDTPQMTYEKAVQSRKAGFRAAKFGWGPFGTRTVREDIAHIDAAREGLGDDLALMVDAGTVWGNDVKRASQVLSALRKARAVWLEEPFASGALKAYAELAATPGCERLLAAGEGAHNPDMAYNLIDFGGLGFIQIDTGRIGGISSAKKVAEYAEKTGITYVNHTFTTSLALSASIQPFAGLRSSSWCEFPVESAAPSRRLTKVRIMPDADGEILLPDMPGLGCEIDLSTIERFGREVTIQYEGETLWKAR</sequence>
<evidence type="ECO:0000259" key="4">
    <source>
        <dbReference type="SMART" id="SM00922"/>
    </source>
</evidence>
<protein>
    <submittedName>
        <fullName evidence="5">Mandelate racemase/muconate lactonizing enzyme family protein</fullName>
    </submittedName>
</protein>
<dbReference type="GO" id="GO:0016052">
    <property type="term" value="P:carbohydrate catabolic process"/>
    <property type="evidence" value="ECO:0007669"/>
    <property type="project" value="TreeGrafter"/>
</dbReference>
<gene>
    <name evidence="5" type="ORF">FYJ85_13365</name>
</gene>
<dbReference type="SUPFAM" id="SSF51604">
    <property type="entry name" value="Enolase C-terminal domain-like"/>
    <property type="match status" value="1"/>
</dbReference>
<evidence type="ECO:0000256" key="3">
    <source>
        <dbReference type="ARBA" id="ARBA00022842"/>
    </source>
</evidence>
<evidence type="ECO:0000256" key="1">
    <source>
        <dbReference type="ARBA" id="ARBA00001946"/>
    </source>
</evidence>
<keyword evidence="3" id="KW-0460">Magnesium</keyword>
<feature type="domain" description="Mandelate racemase/muconate lactonizing enzyme C-terminal" evidence="4">
    <location>
        <begin position="145"/>
        <end position="244"/>
    </location>
</feature>
<dbReference type="CDD" id="cd03316">
    <property type="entry name" value="MR_like"/>
    <property type="match status" value="1"/>
</dbReference>
<dbReference type="InterPro" id="IPR029017">
    <property type="entry name" value="Enolase-like_N"/>
</dbReference>
<dbReference type="PANTHER" id="PTHR13794:SF58">
    <property type="entry name" value="MITOCHONDRIAL ENOLASE SUPERFAMILY MEMBER 1"/>
    <property type="match status" value="1"/>
</dbReference>
<comment type="cofactor">
    <cofactor evidence="1">
        <name>Mg(2+)</name>
        <dbReference type="ChEBI" id="CHEBI:18420"/>
    </cofactor>
</comment>
<comment type="caution">
    <text evidence="5">The sequence shown here is derived from an EMBL/GenBank/DDBJ whole genome shotgun (WGS) entry which is preliminary data.</text>
</comment>
<dbReference type="InterPro" id="IPR046945">
    <property type="entry name" value="RHMD-like"/>
</dbReference>
<dbReference type="AlphaFoldDB" id="A0A844G6E6"/>
<dbReference type="SUPFAM" id="SSF54826">
    <property type="entry name" value="Enolase N-terminal domain-like"/>
    <property type="match status" value="1"/>
</dbReference>
<proteinExistence type="predicted"/>
<dbReference type="InterPro" id="IPR013341">
    <property type="entry name" value="Mandelate_racemase_N_dom"/>
</dbReference>
<dbReference type="PANTHER" id="PTHR13794">
    <property type="entry name" value="ENOLASE SUPERFAMILY, MANDELATE RACEMASE"/>
    <property type="match status" value="1"/>
</dbReference>
<dbReference type="Pfam" id="PF02746">
    <property type="entry name" value="MR_MLE_N"/>
    <property type="match status" value="1"/>
</dbReference>
<dbReference type="InterPro" id="IPR013342">
    <property type="entry name" value="Mandelate_racemase_C"/>
</dbReference>
<dbReference type="SMART" id="SM00922">
    <property type="entry name" value="MR_MLE"/>
    <property type="match status" value="1"/>
</dbReference>
<dbReference type="SFLD" id="SFLDS00001">
    <property type="entry name" value="Enolase"/>
    <property type="match status" value="1"/>
</dbReference>
<evidence type="ECO:0000256" key="2">
    <source>
        <dbReference type="ARBA" id="ARBA00022723"/>
    </source>
</evidence>
<evidence type="ECO:0000313" key="6">
    <source>
        <dbReference type="Proteomes" id="UP000435649"/>
    </source>
</evidence>
<dbReference type="EMBL" id="VUNS01000014">
    <property type="protein sequence ID" value="MST98028.1"/>
    <property type="molecule type" value="Genomic_DNA"/>
</dbReference>
<dbReference type="SFLD" id="SFLDG00179">
    <property type="entry name" value="mandelate_racemase"/>
    <property type="match status" value="1"/>
</dbReference>
<accession>A0A844G6E6</accession>
<dbReference type="Pfam" id="PF13378">
    <property type="entry name" value="MR_MLE_C"/>
    <property type="match status" value="1"/>
</dbReference>
<keyword evidence="6" id="KW-1185">Reference proteome</keyword>
<reference evidence="5 6" key="1">
    <citation type="submission" date="2019-08" db="EMBL/GenBank/DDBJ databases">
        <title>In-depth cultivation of the pig gut microbiome towards novel bacterial diversity and tailored functional studies.</title>
        <authorList>
            <person name="Wylensek D."/>
            <person name="Hitch T.C.A."/>
            <person name="Clavel T."/>
        </authorList>
    </citation>
    <scope>NUCLEOTIDE SEQUENCE [LARGE SCALE GENOMIC DNA]</scope>
    <source>
        <strain evidence="5 6">BBE-744-WT-12</strain>
    </source>
</reference>
<organism evidence="5 6">
    <name type="scientific">Victivallis lenta</name>
    <dbReference type="NCBI Taxonomy" id="2606640"/>
    <lineage>
        <taxon>Bacteria</taxon>
        <taxon>Pseudomonadati</taxon>
        <taxon>Lentisphaerota</taxon>
        <taxon>Lentisphaeria</taxon>
        <taxon>Victivallales</taxon>
        <taxon>Victivallaceae</taxon>
        <taxon>Victivallis</taxon>
    </lineage>
</organism>